<dbReference type="PANTHER" id="PTHR13937:SF0">
    <property type="entry name" value="EUKARYOTIC TRANSLATION INITIATION FACTOR 3 SUBUNIT C-RELATED"/>
    <property type="match status" value="1"/>
</dbReference>
<keyword evidence="1" id="KW-0963">Cytoplasm</keyword>
<dbReference type="AlphaFoldDB" id="A0A2N5TU21"/>
<dbReference type="InterPro" id="IPR007696">
    <property type="entry name" value="DNA_mismatch_repair_MutS_core"/>
</dbReference>
<evidence type="ECO:0000256" key="1">
    <source>
        <dbReference type="ARBA" id="ARBA00022490"/>
    </source>
</evidence>
<dbReference type="Pfam" id="PF05470">
    <property type="entry name" value="eIF-3c_N"/>
    <property type="match status" value="2"/>
</dbReference>
<dbReference type="PANTHER" id="PTHR13937">
    <property type="entry name" value="EUKARYOTIC TRANSLATION INITATION FACTOR 3, SUBUNIT 8 EIF3S8 -RELATED"/>
    <property type="match status" value="1"/>
</dbReference>
<evidence type="ECO:0000256" key="2">
    <source>
        <dbReference type="ARBA" id="ARBA00022540"/>
    </source>
</evidence>
<feature type="compositionally biased region" description="Low complexity" evidence="4">
    <location>
        <begin position="239"/>
        <end position="257"/>
    </location>
</feature>
<dbReference type="Pfam" id="PF05192">
    <property type="entry name" value="MutS_III"/>
    <property type="match status" value="1"/>
</dbReference>
<dbReference type="GO" id="GO:0005524">
    <property type="term" value="F:ATP binding"/>
    <property type="evidence" value="ECO:0007669"/>
    <property type="project" value="InterPro"/>
</dbReference>
<evidence type="ECO:0008006" key="9">
    <source>
        <dbReference type="Google" id="ProtNLM"/>
    </source>
</evidence>
<dbReference type="Proteomes" id="UP000235392">
    <property type="component" value="Unassembled WGS sequence"/>
</dbReference>
<feature type="region of interest" description="Disordered" evidence="4">
    <location>
        <begin position="239"/>
        <end position="264"/>
    </location>
</feature>
<evidence type="ECO:0000259" key="5">
    <source>
        <dbReference type="Pfam" id="PF05192"/>
    </source>
</evidence>
<feature type="domain" description="Eukaryotic translation initiation factor 3 subunit C N-terminal" evidence="6">
    <location>
        <begin position="81"/>
        <end position="168"/>
    </location>
</feature>
<keyword evidence="2" id="KW-0396">Initiation factor</keyword>
<dbReference type="InterPro" id="IPR036187">
    <property type="entry name" value="DNA_mismatch_repair_MutS_sf"/>
</dbReference>
<feature type="domain" description="DNA mismatch repair protein MutS core" evidence="5">
    <location>
        <begin position="406"/>
        <end position="530"/>
    </location>
</feature>
<accession>A0A2N5TU21</accession>
<dbReference type="GO" id="GO:0005852">
    <property type="term" value="C:eukaryotic translation initiation factor 3 complex"/>
    <property type="evidence" value="ECO:0007669"/>
    <property type="project" value="InterPro"/>
</dbReference>
<proteinExistence type="predicted"/>
<dbReference type="InterPro" id="IPR027516">
    <property type="entry name" value="EIF3C"/>
</dbReference>
<feature type="domain" description="Eukaryotic translation initiation factor 3 subunit C N-terminal" evidence="6">
    <location>
        <begin position="9"/>
        <end position="55"/>
    </location>
</feature>
<protein>
    <recommendedName>
        <fullName evidence="9">DNA mismatch repair protein MutS core domain-containing protein</fullName>
    </recommendedName>
</protein>
<dbReference type="InterPro" id="IPR008905">
    <property type="entry name" value="EIF3C_N_dom"/>
</dbReference>
<comment type="caution">
    <text evidence="7">The sequence shown here is derived from an EMBL/GenBank/DDBJ whole genome shotgun (WGS) entry which is preliminary data.</text>
</comment>
<name>A0A2N5TU21_9BASI</name>
<dbReference type="GO" id="GO:0003723">
    <property type="term" value="F:RNA binding"/>
    <property type="evidence" value="ECO:0007669"/>
    <property type="project" value="InterPro"/>
</dbReference>
<dbReference type="GO" id="GO:0030983">
    <property type="term" value="F:mismatched DNA binding"/>
    <property type="evidence" value="ECO:0007669"/>
    <property type="project" value="InterPro"/>
</dbReference>
<gene>
    <name evidence="7" type="ORF">PCASD_19618</name>
</gene>
<evidence type="ECO:0000259" key="6">
    <source>
        <dbReference type="Pfam" id="PF05470"/>
    </source>
</evidence>
<evidence type="ECO:0000313" key="8">
    <source>
        <dbReference type="Proteomes" id="UP000235392"/>
    </source>
</evidence>
<evidence type="ECO:0000256" key="4">
    <source>
        <dbReference type="SAM" id="MobiDB-lite"/>
    </source>
</evidence>
<dbReference type="SUPFAM" id="SSF48334">
    <property type="entry name" value="DNA repair protein MutS, domain III"/>
    <property type="match status" value="1"/>
</dbReference>
<dbReference type="GO" id="GO:0031369">
    <property type="term" value="F:translation initiation factor binding"/>
    <property type="evidence" value="ECO:0007669"/>
    <property type="project" value="InterPro"/>
</dbReference>
<keyword evidence="3" id="KW-0648">Protein biosynthesis</keyword>
<organism evidence="7 8">
    <name type="scientific">Puccinia coronata f. sp. avenae</name>
    <dbReference type="NCBI Taxonomy" id="200324"/>
    <lineage>
        <taxon>Eukaryota</taxon>
        <taxon>Fungi</taxon>
        <taxon>Dikarya</taxon>
        <taxon>Basidiomycota</taxon>
        <taxon>Pucciniomycotina</taxon>
        <taxon>Pucciniomycetes</taxon>
        <taxon>Pucciniales</taxon>
        <taxon>Pucciniaceae</taxon>
        <taxon>Puccinia</taxon>
    </lineage>
</organism>
<dbReference type="GO" id="GO:0006298">
    <property type="term" value="P:mismatch repair"/>
    <property type="evidence" value="ECO:0007669"/>
    <property type="project" value="InterPro"/>
</dbReference>
<dbReference type="Gene3D" id="1.10.1420.10">
    <property type="match status" value="1"/>
</dbReference>
<evidence type="ECO:0000313" key="7">
    <source>
        <dbReference type="EMBL" id="PLW28928.1"/>
    </source>
</evidence>
<dbReference type="EMBL" id="PGCI01000348">
    <property type="protein sequence ID" value="PLW28928.1"/>
    <property type="molecule type" value="Genomic_DNA"/>
</dbReference>
<evidence type="ECO:0000256" key="3">
    <source>
        <dbReference type="ARBA" id="ARBA00022917"/>
    </source>
</evidence>
<sequence length="555" mass="61324">MILHPNYDNQEERAPDSNATKKLQVRGSLISLSDRLDDEFTKSLQNIDPHKPNAVIQPLEAAVPELPSKIFTPTLSASDLSSYSSSELIHLLCAYLYKTNNSLLQTCAALCKIFKYGLHDKYYRSCDLLLMLHLQESVHGADDGTQIMYNRTVVQLGLSAFRLGLIKEIGGRDTARVGIYSGQLPATNAVGIPEATLVAEPSVQLMTVLEQTQRSMIPPPGSSSLATPQSSQVGLMMPSHTQFSSTSSPASSRRNPSLTNARIGGVSTMMNNTLASRPTLLNGHTAHSNISKLQILQQQQQQQWQQQQQQQVTSAPVSQHHHPALQAAKVSIPPSGKQTDQQCHLQQLQVSKLLGSTYTLLPTHHHLSSNPAPSGILDDPSNHAAYKLITHELGQFMRLDVSAVWALHLFPNPTSIGGGGKNMSLFGLLDHCKTSQGTQLLGRWLKQPLVNHHKIEQRQTLVGVMFKDRLLHQALQEDHLKAMPYLTRISKKFIQGAGSLEDVVWVYQAVVKLPEILEVLEKPDGFENNPKGEAKDLLNGIYCVPFQVQYHNHHD</sequence>
<dbReference type="GO" id="GO:0003743">
    <property type="term" value="F:translation initiation factor activity"/>
    <property type="evidence" value="ECO:0007669"/>
    <property type="project" value="UniProtKB-KW"/>
</dbReference>
<reference evidence="7 8" key="1">
    <citation type="submission" date="2017-11" db="EMBL/GenBank/DDBJ databases">
        <title>De novo assembly and phasing of dikaryotic genomes from two isolates of Puccinia coronata f. sp. avenae, the causal agent of oat crown rust.</title>
        <authorList>
            <person name="Miller M.E."/>
            <person name="Zhang Y."/>
            <person name="Omidvar V."/>
            <person name="Sperschneider J."/>
            <person name="Schwessinger B."/>
            <person name="Raley C."/>
            <person name="Palmer J.M."/>
            <person name="Garnica D."/>
            <person name="Upadhyaya N."/>
            <person name="Rathjen J."/>
            <person name="Taylor J.M."/>
            <person name="Park R.F."/>
            <person name="Dodds P.N."/>
            <person name="Hirsch C.D."/>
            <person name="Kianian S.F."/>
            <person name="Figueroa M."/>
        </authorList>
    </citation>
    <scope>NUCLEOTIDE SEQUENCE [LARGE SCALE GENOMIC DNA]</scope>
    <source>
        <strain evidence="7">12SD80</strain>
    </source>
</reference>